<dbReference type="InterPro" id="IPR001478">
    <property type="entry name" value="PDZ"/>
</dbReference>
<proteinExistence type="predicted"/>
<dbReference type="SUPFAM" id="SSF50156">
    <property type="entry name" value="PDZ domain-like"/>
    <property type="match status" value="1"/>
</dbReference>
<dbReference type="InterPro" id="IPR036259">
    <property type="entry name" value="MFS_trans_sf"/>
</dbReference>
<dbReference type="EMBL" id="CAUJNA010003653">
    <property type="protein sequence ID" value="CAJ1406992.1"/>
    <property type="molecule type" value="Genomic_DNA"/>
</dbReference>
<comment type="caution">
    <text evidence="2">The sequence shown here is derived from an EMBL/GenBank/DDBJ whole genome shotgun (WGS) entry which is preliminary data.</text>
</comment>
<protein>
    <recommendedName>
        <fullName evidence="1">PDZ domain-containing protein</fullName>
    </recommendedName>
</protein>
<name>A0AA36JJY5_9DINO</name>
<dbReference type="SMART" id="SM00228">
    <property type="entry name" value="PDZ"/>
    <property type="match status" value="1"/>
</dbReference>
<accession>A0AA36JJY5</accession>
<dbReference type="PROSITE" id="PS50106">
    <property type="entry name" value="PDZ"/>
    <property type="match status" value="1"/>
</dbReference>
<feature type="domain" description="PDZ" evidence="1">
    <location>
        <begin position="179"/>
        <end position="263"/>
    </location>
</feature>
<dbReference type="AlphaFoldDB" id="A0AA36JJY5"/>
<organism evidence="2 3">
    <name type="scientific">Effrenium voratum</name>
    <dbReference type="NCBI Taxonomy" id="2562239"/>
    <lineage>
        <taxon>Eukaryota</taxon>
        <taxon>Sar</taxon>
        <taxon>Alveolata</taxon>
        <taxon>Dinophyceae</taxon>
        <taxon>Suessiales</taxon>
        <taxon>Symbiodiniaceae</taxon>
        <taxon>Effrenium</taxon>
    </lineage>
</organism>
<reference evidence="2" key="1">
    <citation type="submission" date="2023-08" db="EMBL/GenBank/DDBJ databases">
        <authorList>
            <person name="Chen Y."/>
            <person name="Shah S."/>
            <person name="Dougan E. K."/>
            <person name="Thang M."/>
            <person name="Chan C."/>
        </authorList>
    </citation>
    <scope>NUCLEOTIDE SEQUENCE</scope>
</reference>
<dbReference type="Proteomes" id="UP001178507">
    <property type="component" value="Unassembled WGS sequence"/>
</dbReference>
<evidence type="ECO:0000313" key="2">
    <source>
        <dbReference type="EMBL" id="CAJ1406992.1"/>
    </source>
</evidence>
<sequence length="347" mass="37585">MVEGKVLQEQATWVQLKLNWQGGSANLWTSAHGLALSASSWCGPLLRRWGEHRFLVACHVSSCLGFLCMRRTWLWWGLVPLLLGSQRRLVSASWLLQEACRAGLGRGEVVGLMATLRAASEGVISLLSKLAFQRSGDAPASIFLLPSALILLAETVRMRLVLHAEEGRQLLGVGQGFRRLELPPRREPLGLGLDLLDPAAVQICSIAEGSFVDRHNESAAEEDKIKVGDFILRANGTFGEADAIADILQSERRSLTLTLQRPARRRVSLPAGKEQAAASSLLLSLPESVTLYASRSLASLGLRRHDRVCAADGSSACAVRSAAELRQALERGEACDISIVRPGSEEA</sequence>
<dbReference type="SUPFAM" id="SSF103473">
    <property type="entry name" value="MFS general substrate transporter"/>
    <property type="match status" value="1"/>
</dbReference>
<dbReference type="InterPro" id="IPR036034">
    <property type="entry name" value="PDZ_sf"/>
</dbReference>
<evidence type="ECO:0000313" key="3">
    <source>
        <dbReference type="Proteomes" id="UP001178507"/>
    </source>
</evidence>
<gene>
    <name evidence="2" type="ORF">EVOR1521_LOCUS28804</name>
</gene>
<keyword evidence="3" id="KW-1185">Reference proteome</keyword>
<evidence type="ECO:0000259" key="1">
    <source>
        <dbReference type="PROSITE" id="PS50106"/>
    </source>
</evidence>